<accession>A0A318HS86</accession>
<dbReference type="Proteomes" id="UP000248314">
    <property type="component" value="Unassembled WGS sequence"/>
</dbReference>
<evidence type="ECO:0008006" key="4">
    <source>
        <dbReference type="Google" id="ProtNLM"/>
    </source>
</evidence>
<comment type="caution">
    <text evidence="2">The sequence shown here is derived from an EMBL/GenBank/DDBJ whole genome shotgun (WGS) entry which is preliminary data.</text>
</comment>
<dbReference type="STRING" id="1122991.GCA_000613445_02309"/>
<name>A0A318HS86_9BACT</name>
<dbReference type="AlphaFoldDB" id="A0A318HS86"/>
<evidence type="ECO:0000313" key="2">
    <source>
        <dbReference type="EMBL" id="PXX21219.1"/>
    </source>
</evidence>
<keyword evidence="1" id="KW-1133">Transmembrane helix</keyword>
<keyword evidence="3" id="KW-1185">Reference proteome</keyword>
<organism evidence="2 3">
    <name type="scientific">Hoylesella shahii DSM 15611 = JCM 12083</name>
    <dbReference type="NCBI Taxonomy" id="1122991"/>
    <lineage>
        <taxon>Bacteria</taxon>
        <taxon>Pseudomonadati</taxon>
        <taxon>Bacteroidota</taxon>
        <taxon>Bacteroidia</taxon>
        <taxon>Bacteroidales</taxon>
        <taxon>Prevotellaceae</taxon>
        <taxon>Hoylesella</taxon>
    </lineage>
</organism>
<feature type="transmembrane region" description="Helical" evidence="1">
    <location>
        <begin position="64"/>
        <end position="87"/>
    </location>
</feature>
<dbReference type="EMBL" id="QJJX01000022">
    <property type="protein sequence ID" value="PXX21219.1"/>
    <property type="molecule type" value="Genomic_DNA"/>
</dbReference>
<keyword evidence="1" id="KW-0812">Transmembrane</keyword>
<proteinExistence type="predicted"/>
<gene>
    <name evidence="2" type="ORF">EJ73_01861</name>
</gene>
<reference evidence="2 3" key="1">
    <citation type="submission" date="2018-05" db="EMBL/GenBank/DDBJ databases">
        <title>Genomic Encyclopedia of Type Strains, Phase I: the one thousand microbial genomes (KMG-I) project.</title>
        <authorList>
            <person name="Kyrpides N."/>
        </authorList>
    </citation>
    <scope>NUCLEOTIDE SEQUENCE [LARGE SCALE GENOMIC DNA]</scope>
    <source>
        <strain evidence="2 3">DSM 15611</strain>
    </source>
</reference>
<sequence length="440" mass="50373">MSKHIKVIKCPHCGSTKVKETRPDYYQCEACSTEFFLDSDDININHRYIAPENNLLNGLNAKHLAIIGAILGFMIIPFVISTCFSFLSSDDPITFNSTANNEPKIEESFSFKKLVPFVTKDGRAVVAVFGVYSRGDYAKKITENQIRIYDLKKDEPIKTTQLPIEKLKEVEGRTFDDGSVNIILNNSTWYTIDKSTLDLKEMTNYKNVPELESGFANIKFLSSGDSDGFKIMTNTAKERFYLPIINKVYTQRELFEACEKPLPNPVVKTDFDFSRTTTDYPEQEIQLIKYSHYTQVGYPKSDSWSFGWCRDFGRKWGIFVGNEGSVKAFISTFDKERARLIKYENFTPDATYFSASVLWSNDSHVFIRFKSTASEDAEYVYQLLDATTAKPLWSVKEPENYHFYSLQGHVVHSPQGFIICGYNKVWLLGLNGKTVATREF</sequence>
<evidence type="ECO:0000313" key="3">
    <source>
        <dbReference type="Proteomes" id="UP000248314"/>
    </source>
</evidence>
<keyword evidence="1" id="KW-0472">Membrane</keyword>
<protein>
    <recommendedName>
        <fullName evidence="4">TFIIB-type zinc ribbon-containing protein</fullName>
    </recommendedName>
</protein>
<evidence type="ECO:0000256" key="1">
    <source>
        <dbReference type="SAM" id="Phobius"/>
    </source>
</evidence>
<dbReference type="RefSeq" id="WP_110370329.1">
    <property type="nucleotide sequence ID" value="NZ_QJJX01000022.1"/>
</dbReference>